<evidence type="ECO:0000256" key="1">
    <source>
        <dbReference type="ARBA" id="ARBA00004418"/>
    </source>
</evidence>
<sequence length="135" mass="15274">NSGLVTGDYLMAMLYNGDALALQEINSQISFSVPTEGTNIWMDYLMVMEASKKKELAMSFINFINEPENAARLALYVNFASPNMAAKKLLPQDHLDDPIIYPNKDVLDRSEFTNELPPRVQKKYNTIFSKILHGL</sequence>
<dbReference type="GO" id="GO:0042597">
    <property type="term" value="C:periplasmic space"/>
    <property type="evidence" value="ECO:0007669"/>
    <property type="project" value="UniProtKB-SubCell"/>
</dbReference>
<protein>
    <recommendedName>
        <fullName evidence="6">Spermidine/putrescine ABC transporter substrate-binding protein</fullName>
    </recommendedName>
</protein>
<organism evidence="5">
    <name type="scientific">marine sediment metagenome</name>
    <dbReference type="NCBI Taxonomy" id="412755"/>
    <lineage>
        <taxon>unclassified sequences</taxon>
        <taxon>metagenomes</taxon>
        <taxon>ecological metagenomes</taxon>
    </lineage>
</organism>
<keyword evidence="3" id="KW-0732">Signal</keyword>
<feature type="non-terminal residue" evidence="5">
    <location>
        <position position="1"/>
    </location>
</feature>
<dbReference type="GO" id="GO:0019808">
    <property type="term" value="F:polyamine binding"/>
    <property type="evidence" value="ECO:0007669"/>
    <property type="project" value="InterPro"/>
</dbReference>
<dbReference type="EMBL" id="LAZR01039412">
    <property type="protein sequence ID" value="KKL17070.1"/>
    <property type="molecule type" value="Genomic_DNA"/>
</dbReference>
<evidence type="ECO:0000256" key="4">
    <source>
        <dbReference type="ARBA" id="ARBA00022764"/>
    </source>
</evidence>
<gene>
    <name evidence="5" type="ORF">LCGC14_2489250</name>
</gene>
<dbReference type="SUPFAM" id="SSF53850">
    <property type="entry name" value="Periplasmic binding protein-like II"/>
    <property type="match status" value="1"/>
</dbReference>
<dbReference type="PANTHER" id="PTHR30222">
    <property type="entry name" value="SPERMIDINE/PUTRESCINE-BINDING PERIPLASMIC PROTEIN"/>
    <property type="match status" value="1"/>
</dbReference>
<evidence type="ECO:0000256" key="3">
    <source>
        <dbReference type="ARBA" id="ARBA00022729"/>
    </source>
</evidence>
<dbReference type="InterPro" id="IPR006059">
    <property type="entry name" value="SBP"/>
</dbReference>
<keyword evidence="4" id="KW-0574">Periplasm</keyword>
<accession>A0A0F9B5Y6</accession>
<dbReference type="InterPro" id="IPR001188">
    <property type="entry name" value="Sperm_putr-bd"/>
</dbReference>
<dbReference type="PRINTS" id="PR00909">
    <property type="entry name" value="SPERMDNBNDNG"/>
</dbReference>
<dbReference type="Gene3D" id="3.40.190.10">
    <property type="entry name" value="Periplasmic binding protein-like II"/>
    <property type="match status" value="2"/>
</dbReference>
<dbReference type="GO" id="GO:0015846">
    <property type="term" value="P:polyamine transport"/>
    <property type="evidence" value="ECO:0007669"/>
    <property type="project" value="InterPro"/>
</dbReference>
<evidence type="ECO:0008006" key="6">
    <source>
        <dbReference type="Google" id="ProtNLM"/>
    </source>
</evidence>
<dbReference type="AlphaFoldDB" id="A0A0F9B5Y6"/>
<keyword evidence="2" id="KW-0813">Transport</keyword>
<evidence type="ECO:0000256" key="2">
    <source>
        <dbReference type="ARBA" id="ARBA00022448"/>
    </source>
</evidence>
<name>A0A0F9B5Y6_9ZZZZ</name>
<comment type="caution">
    <text evidence="5">The sequence shown here is derived from an EMBL/GenBank/DDBJ whole genome shotgun (WGS) entry which is preliminary data.</text>
</comment>
<reference evidence="5" key="1">
    <citation type="journal article" date="2015" name="Nature">
        <title>Complex archaea that bridge the gap between prokaryotes and eukaryotes.</title>
        <authorList>
            <person name="Spang A."/>
            <person name="Saw J.H."/>
            <person name="Jorgensen S.L."/>
            <person name="Zaremba-Niedzwiedzka K."/>
            <person name="Martijn J."/>
            <person name="Lind A.E."/>
            <person name="van Eijk R."/>
            <person name="Schleper C."/>
            <person name="Guy L."/>
            <person name="Ettema T.J."/>
        </authorList>
    </citation>
    <scope>NUCLEOTIDE SEQUENCE</scope>
</reference>
<evidence type="ECO:0000313" key="5">
    <source>
        <dbReference type="EMBL" id="KKL17070.1"/>
    </source>
</evidence>
<dbReference type="Pfam" id="PF13416">
    <property type="entry name" value="SBP_bac_8"/>
    <property type="match status" value="1"/>
</dbReference>
<dbReference type="PANTHER" id="PTHR30222:SF17">
    <property type="entry name" value="SPERMIDINE_PUTRESCINE-BINDING PERIPLASMIC PROTEIN"/>
    <property type="match status" value="1"/>
</dbReference>
<comment type="subcellular location">
    <subcellularLocation>
        <location evidence="1">Periplasm</location>
    </subcellularLocation>
</comment>
<proteinExistence type="predicted"/>